<feature type="transmembrane region" description="Helical" evidence="1">
    <location>
        <begin position="146"/>
        <end position="169"/>
    </location>
</feature>
<proteinExistence type="predicted"/>
<gene>
    <name evidence="2" type="ORF">NX02_16290</name>
</gene>
<feature type="transmembrane region" description="Helical" evidence="1">
    <location>
        <begin position="21"/>
        <end position="43"/>
    </location>
</feature>
<dbReference type="OrthoDB" id="9815686at2"/>
<dbReference type="InterPro" id="IPR018750">
    <property type="entry name" value="DUF2306_membrane"/>
</dbReference>
<dbReference type="Proteomes" id="UP000018851">
    <property type="component" value="Chromosome"/>
</dbReference>
<dbReference type="eggNOG" id="COG5395">
    <property type="taxonomic scope" value="Bacteria"/>
</dbReference>
<dbReference type="Pfam" id="PF10067">
    <property type="entry name" value="DUF2306"/>
    <property type="match status" value="1"/>
</dbReference>
<protein>
    <recommendedName>
        <fullName evidence="4">DUF2306 domain-containing protein</fullName>
    </recommendedName>
</protein>
<evidence type="ECO:0008006" key="4">
    <source>
        <dbReference type="Google" id="ProtNLM"/>
    </source>
</evidence>
<feature type="transmembrane region" description="Helical" evidence="1">
    <location>
        <begin position="87"/>
        <end position="108"/>
    </location>
</feature>
<feature type="transmembrane region" description="Helical" evidence="1">
    <location>
        <begin position="55"/>
        <end position="75"/>
    </location>
</feature>
<evidence type="ECO:0000313" key="3">
    <source>
        <dbReference type="Proteomes" id="UP000018851"/>
    </source>
</evidence>
<dbReference type="PATRIC" id="fig|1123269.5.peg.3189"/>
<sequence length="174" mass="18736">MMRVRTARATAFSDVSAPLRGIAFGAAGIVSVLSVVAIGRAAAGFADIPAGAKEIAVIIHIAAVLPAVPLGLYVLMTPKGDARHRMLGKVWMVLMLVTALSALFIRHINGGNFSFIHLFVPLVVVMMLRAISAARRGRIDAHKRHMVSLFLLGLLLPGLFAFVPGRLLWHWLVD</sequence>
<keyword evidence="3" id="KW-1185">Reference proteome</keyword>
<feature type="transmembrane region" description="Helical" evidence="1">
    <location>
        <begin position="114"/>
        <end position="134"/>
    </location>
</feature>
<organism evidence="2 3">
    <name type="scientific">Sphingomonas sanxanigenens DSM 19645 = NX02</name>
    <dbReference type="NCBI Taxonomy" id="1123269"/>
    <lineage>
        <taxon>Bacteria</taxon>
        <taxon>Pseudomonadati</taxon>
        <taxon>Pseudomonadota</taxon>
        <taxon>Alphaproteobacteria</taxon>
        <taxon>Sphingomonadales</taxon>
        <taxon>Sphingomonadaceae</taxon>
        <taxon>Sphingomonas</taxon>
    </lineage>
</organism>
<reference evidence="2 3" key="1">
    <citation type="submission" date="2013-07" db="EMBL/GenBank/DDBJ databases">
        <title>Completed genome of Sphingomonas sanxanigenens NX02.</title>
        <authorList>
            <person name="Ma T."/>
            <person name="Huang H."/>
            <person name="Wu M."/>
            <person name="Li X."/>
            <person name="Li G."/>
        </authorList>
    </citation>
    <scope>NUCLEOTIDE SEQUENCE [LARGE SCALE GENOMIC DNA]</scope>
    <source>
        <strain evidence="2 3">NX02</strain>
    </source>
</reference>
<dbReference type="AlphaFoldDB" id="W0AEG5"/>
<keyword evidence="1" id="KW-1133">Transmembrane helix</keyword>
<accession>W0AEG5</accession>
<dbReference type="STRING" id="1123269.NX02_16290"/>
<keyword evidence="1" id="KW-0472">Membrane</keyword>
<dbReference type="HOGENOM" id="CLU_124879_0_0_5"/>
<keyword evidence="1" id="KW-0812">Transmembrane</keyword>
<evidence type="ECO:0000256" key="1">
    <source>
        <dbReference type="SAM" id="Phobius"/>
    </source>
</evidence>
<dbReference type="RefSeq" id="WP_053000653.1">
    <property type="nucleotide sequence ID" value="NZ_CP006644.1"/>
</dbReference>
<dbReference type="KEGG" id="ssan:NX02_16290"/>
<evidence type="ECO:0000313" key="2">
    <source>
        <dbReference type="EMBL" id="AHE54937.1"/>
    </source>
</evidence>
<name>W0AEG5_9SPHN</name>
<dbReference type="EMBL" id="CP006644">
    <property type="protein sequence ID" value="AHE54937.1"/>
    <property type="molecule type" value="Genomic_DNA"/>
</dbReference>